<comment type="caution">
    <text evidence="2">The sequence shown here is derived from an EMBL/GenBank/DDBJ whole genome shotgun (WGS) entry which is preliminary data.</text>
</comment>
<gene>
    <name evidence="2" type="ORF">PCIT_b0430</name>
</gene>
<reference evidence="2" key="1">
    <citation type="journal article" date="2012" name="J. Bacteriol.">
        <title>Genome sequences of type strains of seven species of the marine bacterium Pseudoalteromonas.</title>
        <authorList>
            <person name="Xie B.B."/>
            <person name="Shu Y.L."/>
            <person name="Qin Q.L."/>
            <person name="Rong J.C."/>
            <person name="Zhang X.Y."/>
            <person name="Chen X.L."/>
            <person name="Shi M."/>
            <person name="He H.L."/>
            <person name="Zhou B.C."/>
            <person name="Zhang Y.Z."/>
        </authorList>
    </citation>
    <scope>NUCLEOTIDE SEQUENCE</scope>
    <source>
        <strain evidence="2">DSM 8771</strain>
    </source>
</reference>
<name>A0AAD4FPT5_9GAMM</name>
<organism evidence="2 3">
    <name type="scientific">Pseudoalteromonas citrea</name>
    <dbReference type="NCBI Taxonomy" id="43655"/>
    <lineage>
        <taxon>Bacteria</taxon>
        <taxon>Pseudomonadati</taxon>
        <taxon>Pseudomonadota</taxon>
        <taxon>Gammaproteobacteria</taxon>
        <taxon>Alteromonadales</taxon>
        <taxon>Pseudoalteromonadaceae</taxon>
        <taxon>Pseudoalteromonas</taxon>
    </lineage>
</organism>
<feature type="transmembrane region" description="Helical" evidence="1">
    <location>
        <begin position="88"/>
        <end position="108"/>
    </location>
</feature>
<proteinExistence type="predicted"/>
<feature type="transmembrane region" description="Helical" evidence="1">
    <location>
        <begin position="48"/>
        <end position="68"/>
    </location>
</feature>
<reference evidence="2" key="2">
    <citation type="submission" date="2015-03" db="EMBL/GenBank/DDBJ databases">
        <title>Genome sequence of Pseudoalteromonas citrea.</title>
        <authorList>
            <person name="Xie B.-B."/>
            <person name="Rong J.-C."/>
            <person name="Qin Q.-L."/>
            <person name="Zhang Y.-Z."/>
        </authorList>
    </citation>
    <scope>NUCLEOTIDE SEQUENCE</scope>
    <source>
        <strain evidence="2">DSM 8771</strain>
    </source>
</reference>
<feature type="transmembrane region" description="Helical" evidence="1">
    <location>
        <begin position="128"/>
        <end position="148"/>
    </location>
</feature>
<dbReference type="EMBL" id="AHBZ03000027">
    <property type="protein sequence ID" value="KAF7764430.1"/>
    <property type="molecule type" value="Genomic_DNA"/>
</dbReference>
<accession>A0AAD4FPT5</accession>
<keyword evidence="1" id="KW-1133">Transmembrane helix</keyword>
<keyword evidence="1" id="KW-0812">Transmembrane</keyword>
<keyword evidence="1" id="KW-0472">Membrane</keyword>
<dbReference type="AlphaFoldDB" id="A0AAD4FPT5"/>
<evidence type="ECO:0000313" key="3">
    <source>
        <dbReference type="Proteomes" id="UP000016487"/>
    </source>
</evidence>
<feature type="transmembrane region" description="Helical" evidence="1">
    <location>
        <begin position="6"/>
        <end position="36"/>
    </location>
</feature>
<dbReference type="Proteomes" id="UP000016487">
    <property type="component" value="Unassembled WGS sequence"/>
</dbReference>
<evidence type="ECO:0000256" key="1">
    <source>
        <dbReference type="SAM" id="Phobius"/>
    </source>
</evidence>
<evidence type="ECO:0000313" key="2">
    <source>
        <dbReference type="EMBL" id="KAF7764430.1"/>
    </source>
</evidence>
<sequence>MTKSQLILGIIISLSIFYTIIENAHVSTYIYMIIIASNLIFSICRKNINAYHICILLLTINTLGYLLFGLGAIEPLLMEGNKVANGLIFYGLQLALNILMFFAFIFRVQISRLFSNSKEIYLNDFDGLFHWVFLYFSLISALALIEFILRLVFNLNFLKILYDNYENLVYVGWSVTTGLLFTMQLVFNKMKKQHSHR</sequence>
<protein>
    <submittedName>
        <fullName evidence="2">Uncharacterized protein</fullName>
    </submittedName>
</protein>
<feature type="transmembrane region" description="Helical" evidence="1">
    <location>
        <begin position="168"/>
        <end position="187"/>
    </location>
</feature>